<accession>A0A382MSF0</accession>
<dbReference type="AlphaFoldDB" id="A0A382MSF0"/>
<proteinExistence type="predicted"/>
<dbReference type="EMBL" id="UINC01095337">
    <property type="protein sequence ID" value="SVC51338.1"/>
    <property type="molecule type" value="Genomic_DNA"/>
</dbReference>
<feature type="non-terminal residue" evidence="2">
    <location>
        <position position="1"/>
    </location>
</feature>
<feature type="non-terminal residue" evidence="2">
    <location>
        <position position="32"/>
    </location>
</feature>
<feature type="region of interest" description="Disordered" evidence="1">
    <location>
        <begin position="1"/>
        <end position="32"/>
    </location>
</feature>
<reference evidence="2" key="1">
    <citation type="submission" date="2018-05" db="EMBL/GenBank/DDBJ databases">
        <authorList>
            <person name="Lanie J.A."/>
            <person name="Ng W.-L."/>
            <person name="Kazmierczak K.M."/>
            <person name="Andrzejewski T.M."/>
            <person name="Davidsen T.M."/>
            <person name="Wayne K.J."/>
            <person name="Tettelin H."/>
            <person name="Glass J.I."/>
            <person name="Rusch D."/>
            <person name="Podicherti R."/>
            <person name="Tsui H.-C.T."/>
            <person name="Winkler M.E."/>
        </authorList>
    </citation>
    <scope>NUCLEOTIDE SEQUENCE</scope>
</reference>
<sequence length="32" mass="3663">TFTQPVSRRLRSKRTTSSQHSGRYPAGRYAPL</sequence>
<evidence type="ECO:0000313" key="2">
    <source>
        <dbReference type="EMBL" id="SVC51338.1"/>
    </source>
</evidence>
<protein>
    <submittedName>
        <fullName evidence="2">Uncharacterized protein</fullName>
    </submittedName>
</protein>
<evidence type="ECO:0000256" key="1">
    <source>
        <dbReference type="SAM" id="MobiDB-lite"/>
    </source>
</evidence>
<organism evidence="2">
    <name type="scientific">marine metagenome</name>
    <dbReference type="NCBI Taxonomy" id="408172"/>
    <lineage>
        <taxon>unclassified sequences</taxon>
        <taxon>metagenomes</taxon>
        <taxon>ecological metagenomes</taxon>
    </lineage>
</organism>
<name>A0A382MSF0_9ZZZZ</name>
<gene>
    <name evidence="2" type="ORF">METZ01_LOCUS304192</name>
</gene>